<organism evidence="1 2">
    <name type="scientific">Nibrella saemangeumensis</name>
    <dbReference type="NCBI Taxonomy" id="1084526"/>
    <lineage>
        <taxon>Bacteria</taxon>
        <taxon>Pseudomonadati</taxon>
        <taxon>Bacteroidota</taxon>
        <taxon>Cytophagia</taxon>
        <taxon>Cytophagales</taxon>
        <taxon>Spirosomataceae</taxon>
        <taxon>Nibrella</taxon>
    </lineage>
</organism>
<gene>
    <name evidence="1" type="ORF">GCM10023189_11230</name>
</gene>
<sequence>MAVAQNLAAEAVKKQVIQFVQELRPDQRARALRTFSDSARTRWNNLPVGLAARSGISLGNLTINQRKQLHRILSAALSSQGYLKATGIMHLDNLLNQYYDTLLVRKEINETMHKRMRDLKWEHQNFFTAIFGDPAGQQPWALKLEGHHLSLNLTFTGNQLAVTPMFLGTDPAEYGISSYAGWRVLGQEEDYGIMLINALSADQKKVATMSTAVPGDIITAANSNKRLIDYWGLKASAMTPEQKKLLQFIVHEYVHNLDRDKADVEYEKISKAGWDNVYFGWIGSYQETERHYFVINGPTFLIEFDNSGFGNQANHIHTIWREKGNDFGDDVLRDHYQSHKH</sequence>
<proteinExistence type="predicted"/>
<evidence type="ECO:0000313" key="2">
    <source>
        <dbReference type="Proteomes" id="UP001501175"/>
    </source>
</evidence>
<dbReference type="Pfam" id="PF12006">
    <property type="entry name" value="DUF3500"/>
    <property type="match status" value="1"/>
</dbReference>
<dbReference type="EMBL" id="BAABHD010000012">
    <property type="protein sequence ID" value="GAA4450493.1"/>
    <property type="molecule type" value="Genomic_DNA"/>
</dbReference>
<dbReference type="PANTHER" id="PTHR37489:SF1">
    <property type="entry name" value="DUF3500 DOMAIN-CONTAINING PROTEIN"/>
    <property type="match status" value="1"/>
</dbReference>
<comment type="caution">
    <text evidence="1">The sequence shown here is derived from an EMBL/GenBank/DDBJ whole genome shotgun (WGS) entry which is preliminary data.</text>
</comment>
<reference evidence="2" key="1">
    <citation type="journal article" date="2019" name="Int. J. Syst. Evol. Microbiol.">
        <title>The Global Catalogue of Microorganisms (GCM) 10K type strain sequencing project: providing services to taxonomists for standard genome sequencing and annotation.</title>
        <authorList>
            <consortium name="The Broad Institute Genomics Platform"/>
            <consortium name="The Broad Institute Genome Sequencing Center for Infectious Disease"/>
            <person name="Wu L."/>
            <person name="Ma J."/>
        </authorList>
    </citation>
    <scope>NUCLEOTIDE SEQUENCE [LARGE SCALE GENOMIC DNA]</scope>
    <source>
        <strain evidence="2">JCM 17927</strain>
    </source>
</reference>
<keyword evidence="2" id="KW-1185">Reference proteome</keyword>
<evidence type="ECO:0000313" key="1">
    <source>
        <dbReference type="EMBL" id="GAA4450493.1"/>
    </source>
</evidence>
<dbReference type="Proteomes" id="UP001501175">
    <property type="component" value="Unassembled WGS sequence"/>
</dbReference>
<accession>A0ABP8MJF4</accession>
<dbReference type="InterPro" id="IPR021889">
    <property type="entry name" value="DUF3500"/>
</dbReference>
<protein>
    <submittedName>
        <fullName evidence="1">DUF3500 domain-containing protein</fullName>
    </submittedName>
</protein>
<dbReference type="PANTHER" id="PTHR37489">
    <property type="entry name" value="DUF3500 DOMAIN-CONTAINING PROTEIN"/>
    <property type="match status" value="1"/>
</dbReference>
<name>A0ABP8MJF4_9BACT</name>